<evidence type="ECO:0000256" key="2">
    <source>
        <dbReference type="HAMAP-Rule" id="MF_00795"/>
    </source>
</evidence>
<dbReference type="HAMAP" id="MF_00795">
    <property type="entry name" value="CutC"/>
    <property type="match status" value="1"/>
</dbReference>
<reference evidence="3 4" key="1">
    <citation type="journal article" date="2015" name="Stand. Genomic Sci.">
        <title>High quality draft genome sequence of the moderately halophilic bacterium Pontibacillus yanchengensis Y32(T) and comparison among Pontibacillus genomes.</title>
        <authorList>
            <person name="Huang J."/>
            <person name="Qiao Z.X."/>
            <person name="Tang J.W."/>
            <person name="Wang G."/>
        </authorList>
    </citation>
    <scope>NUCLEOTIDE SEQUENCE [LARGE SCALE GENOMIC DNA]</scope>
    <source>
        <strain evidence="3 4">Y32</strain>
    </source>
</reference>
<organism evidence="3 4">
    <name type="scientific">Pontibacillus yanchengensis Y32</name>
    <dbReference type="NCBI Taxonomy" id="1385514"/>
    <lineage>
        <taxon>Bacteria</taxon>
        <taxon>Bacillati</taxon>
        <taxon>Bacillota</taxon>
        <taxon>Bacilli</taxon>
        <taxon>Bacillales</taxon>
        <taxon>Bacillaceae</taxon>
        <taxon>Pontibacillus</taxon>
    </lineage>
</organism>
<sequence length="230" mass="25777">MLLEFIVQNKREAEEAEKLGVDRVELVSAMQEGGLTPSYGTIKQVLESVDIPVQIMVRPHSYGYVYDEEDLQVICDDIRAIKELGGNRIVFGALHEDNTINMKMLQKLITQFPELNITFHRAFDEVASQEEAYKTLSKFHSNVKQILTSGGASNCEEGKEELAKLVHLSREHNGPSIMPGGGMKPSNLERVHHVAEAKAYHFGKSVRIGNSFAKGFDVEVVKELLEHNKD</sequence>
<comment type="subcellular location">
    <subcellularLocation>
        <location evidence="2">Cytoplasm</location>
    </subcellularLocation>
</comment>
<evidence type="ECO:0000313" key="4">
    <source>
        <dbReference type="Proteomes" id="UP000030147"/>
    </source>
</evidence>
<dbReference type="PANTHER" id="PTHR12598">
    <property type="entry name" value="COPPER HOMEOSTASIS PROTEIN CUTC"/>
    <property type="match status" value="1"/>
</dbReference>
<gene>
    <name evidence="2" type="primary">cutC</name>
    <name evidence="3" type="ORF">N782_15085</name>
</gene>
<keyword evidence="4" id="KW-1185">Reference proteome</keyword>
<comment type="caution">
    <text evidence="3">The sequence shown here is derived from an EMBL/GenBank/DDBJ whole genome shotgun (WGS) entry which is preliminary data.</text>
</comment>
<dbReference type="InterPro" id="IPR005627">
    <property type="entry name" value="CutC-like"/>
</dbReference>
<dbReference type="PANTHER" id="PTHR12598:SF0">
    <property type="entry name" value="COPPER HOMEOSTASIS PROTEIN CUTC HOMOLOG"/>
    <property type="match status" value="1"/>
</dbReference>
<dbReference type="Pfam" id="PF03932">
    <property type="entry name" value="CutC"/>
    <property type="match status" value="1"/>
</dbReference>
<dbReference type="Gene3D" id="3.20.20.380">
    <property type="entry name" value="Copper homeostasis (CutC) domain"/>
    <property type="match status" value="1"/>
</dbReference>
<proteinExistence type="inferred from homology"/>
<dbReference type="EMBL" id="AVBF01000003">
    <property type="protein sequence ID" value="KGP74279.1"/>
    <property type="molecule type" value="Genomic_DNA"/>
</dbReference>
<dbReference type="RefSeq" id="WP_036815562.1">
    <property type="nucleotide sequence ID" value="NZ_AVBF01000003.1"/>
</dbReference>
<dbReference type="GO" id="GO:0005507">
    <property type="term" value="F:copper ion binding"/>
    <property type="evidence" value="ECO:0007669"/>
    <property type="project" value="TreeGrafter"/>
</dbReference>
<dbReference type="SUPFAM" id="SSF110395">
    <property type="entry name" value="CutC-like"/>
    <property type="match status" value="1"/>
</dbReference>
<dbReference type="Proteomes" id="UP000030147">
    <property type="component" value="Unassembled WGS sequence"/>
</dbReference>
<dbReference type="STRING" id="1385514.N782_15085"/>
<comment type="similarity">
    <text evidence="1 2">Belongs to the CutC family.</text>
</comment>
<accession>A0A0A2TFE9</accession>
<dbReference type="eggNOG" id="COG3142">
    <property type="taxonomic scope" value="Bacteria"/>
</dbReference>
<dbReference type="InterPro" id="IPR036822">
    <property type="entry name" value="CutC-like_dom_sf"/>
</dbReference>
<dbReference type="OrthoDB" id="9815677at2"/>
<dbReference type="AlphaFoldDB" id="A0A0A2TFE9"/>
<protein>
    <recommendedName>
        <fullName evidence="2">PF03932 family protein CutC</fullName>
    </recommendedName>
</protein>
<dbReference type="GO" id="GO:0005737">
    <property type="term" value="C:cytoplasm"/>
    <property type="evidence" value="ECO:0007669"/>
    <property type="project" value="UniProtKB-SubCell"/>
</dbReference>
<keyword evidence="2" id="KW-0963">Cytoplasm</keyword>
<comment type="caution">
    <text evidence="2">Once thought to be involved in copper homeostasis, experiments in E.coli have shown this is not the case.</text>
</comment>
<evidence type="ECO:0000313" key="3">
    <source>
        <dbReference type="EMBL" id="KGP74279.1"/>
    </source>
</evidence>
<evidence type="ECO:0000256" key="1">
    <source>
        <dbReference type="ARBA" id="ARBA00007768"/>
    </source>
</evidence>
<name>A0A0A2TFE9_9BACI</name>